<dbReference type="InterPro" id="IPR029403">
    <property type="entry name" value="RESP18_dom"/>
</dbReference>
<dbReference type="Pfam" id="PF14948">
    <property type="entry name" value="RESP18"/>
    <property type="match status" value="1"/>
</dbReference>
<dbReference type="InParanoid" id="A0A2I4CBW4"/>
<evidence type="ECO:0000259" key="4">
    <source>
        <dbReference type="Pfam" id="PF14948"/>
    </source>
</evidence>
<dbReference type="CTD" id="101883455"/>
<dbReference type="PANTHER" id="PTHR46106">
    <property type="entry name" value="IA-2 PROTEIN TYROSINE PHOSPHATASE, ISOFORM C"/>
    <property type="match status" value="1"/>
</dbReference>
<dbReference type="RefSeq" id="XP_013877488.1">
    <property type="nucleotide sequence ID" value="XM_014022034.1"/>
</dbReference>
<feature type="chain" id="PRO_5014185486" evidence="3">
    <location>
        <begin position="30"/>
        <end position="184"/>
    </location>
</feature>
<evidence type="ECO:0000256" key="1">
    <source>
        <dbReference type="ARBA" id="ARBA00004398"/>
    </source>
</evidence>
<dbReference type="PANTHER" id="PTHR46106:SF5">
    <property type="entry name" value="RECEPTOR-TYPE TYROSINE-PROTEIN PHOSPHATASE N2"/>
    <property type="match status" value="1"/>
</dbReference>
<dbReference type="SMART" id="SM01305">
    <property type="entry name" value="RESP18"/>
    <property type="match status" value="1"/>
</dbReference>
<dbReference type="OrthoDB" id="8953428at2759"/>
<dbReference type="KEGG" id="alim:106527220"/>
<keyword evidence="5" id="KW-1185">Reference proteome</keyword>
<dbReference type="GO" id="GO:0035773">
    <property type="term" value="P:insulin secretion involved in cellular response to glucose stimulus"/>
    <property type="evidence" value="ECO:0007669"/>
    <property type="project" value="TreeGrafter"/>
</dbReference>
<evidence type="ECO:0000256" key="3">
    <source>
        <dbReference type="SAM" id="SignalP"/>
    </source>
</evidence>
<comment type="subcellular location">
    <subcellularLocation>
        <location evidence="1">Cytoplasmic vesicle</location>
        <location evidence="1">Secretory vesicle</location>
    </subcellularLocation>
</comment>
<dbReference type="InterPro" id="IPR033522">
    <property type="entry name" value="IA-2/IA-2_beta"/>
</dbReference>
<gene>
    <name evidence="6" type="primary">slco5a1b</name>
</gene>
<name>A0A2I4CBW4_AUSLI</name>
<protein>
    <submittedName>
        <fullName evidence="6">Solute carrier organic anion transporter family member 5A1b</fullName>
    </submittedName>
</protein>
<dbReference type="Proteomes" id="UP000192220">
    <property type="component" value="Unplaced"/>
</dbReference>
<dbReference type="GO" id="GO:0045202">
    <property type="term" value="C:synapse"/>
    <property type="evidence" value="ECO:0007669"/>
    <property type="project" value="TreeGrafter"/>
</dbReference>
<dbReference type="AlphaFoldDB" id="A0A2I4CBW4"/>
<accession>A0A2I4CBW4</accession>
<dbReference type="GO" id="GO:0030141">
    <property type="term" value="C:secretory granule"/>
    <property type="evidence" value="ECO:0007669"/>
    <property type="project" value="InterPro"/>
</dbReference>
<evidence type="ECO:0000256" key="2">
    <source>
        <dbReference type="ARBA" id="ARBA00023329"/>
    </source>
</evidence>
<evidence type="ECO:0000313" key="5">
    <source>
        <dbReference type="Proteomes" id="UP000192220"/>
    </source>
</evidence>
<proteinExistence type="predicted"/>
<keyword evidence="3" id="KW-0732">Signal</keyword>
<feature type="signal peptide" evidence="3">
    <location>
        <begin position="1"/>
        <end position="29"/>
    </location>
</feature>
<feature type="domain" description="RESP18" evidence="4">
    <location>
        <begin position="69"/>
        <end position="118"/>
    </location>
</feature>
<organism evidence="5 6">
    <name type="scientific">Austrofundulus limnaeus</name>
    <name type="common">Annual killifish</name>
    <dbReference type="NCBI Taxonomy" id="52670"/>
    <lineage>
        <taxon>Eukaryota</taxon>
        <taxon>Metazoa</taxon>
        <taxon>Chordata</taxon>
        <taxon>Craniata</taxon>
        <taxon>Vertebrata</taxon>
        <taxon>Euteleostomi</taxon>
        <taxon>Actinopterygii</taxon>
        <taxon>Neopterygii</taxon>
        <taxon>Teleostei</taxon>
        <taxon>Neoteleostei</taxon>
        <taxon>Acanthomorphata</taxon>
        <taxon>Ovalentaria</taxon>
        <taxon>Atherinomorphae</taxon>
        <taxon>Cyprinodontiformes</taxon>
        <taxon>Rivulidae</taxon>
        <taxon>Austrofundulus</taxon>
    </lineage>
</organism>
<evidence type="ECO:0000313" key="6">
    <source>
        <dbReference type="RefSeq" id="XP_013877488.1"/>
    </source>
</evidence>
<keyword evidence="2" id="KW-0968">Cytoplasmic vesicle</keyword>
<reference evidence="6" key="1">
    <citation type="submission" date="2025-08" db="UniProtKB">
        <authorList>
            <consortium name="RefSeq"/>
        </authorList>
    </citation>
    <scope>IDENTIFICATION</scope>
</reference>
<dbReference type="GO" id="GO:0051046">
    <property type="term" value="P:regulation of secretion"/>
    <property type="evidence" value="ECO:0007669"/>
    <property type="project" value="TreeGrafter"/>
</dbReference>
<sequence>MDPLPSSSSSSVLLLLLLISSLSCFPAAADRRFGCLFENELCSSYEMCVNDGMFGRCHSVPVKDFYTYDVSPSVVQRFRILLEKLSSRGLTWEDDVTQQVLFKELSKLRRIPYQPQQKGPVYSSSSRPAAEVMDPVDHQVKPVEVELNRNLQTYLQRLGLLPTTSSSSLGKPGKVRRSVSPLCL</sequence>
<dbReference type="GO" id="GO:0030133">
    <property type="term" value="C:transport vesicle"/>
    <property type="evidence" value="ECO:0007669"/>
    <property type="project" value="UniProtKB-SubCell"/>
</dbReference>